<gene>
    <name evidence="3" type="ORF">D3273_17310</name>
</gene>
<dbReference type="Proteomes" id="UP000290759">
    <property type="component" value="Unassembled WGS sequence"/>
</dbReference>
<keyword evidence="4" id="KW-1185">Reference proteome</keyword>
<feature type="binding site" evidence="2">
    <location>
        <begin position="18"/>
        <end position="25"/>
    </location>
    <ligand>
        <name>ATP</name>
        <dbReference type="ChEBI" id="CHEBI:30616"/>
    </ligand>
</feature>
<dbReference type="SUPFAM" id="SSF52540">
    <property type="entry name" value="P-loop containing nucleoside triphosphate hydrolases"/>
    <property type="match status" value="1"/>
</dbReference>
<accession>A0A4Q2U2P4</accession>
<dbReference type="GO" id="GO:0005524">
    <property type="term" value="F:ATP binding"/>
    <property type="evidence" value="ECO:0007669"/>
    <property type="project" value="InterPro"/>
</dbReference>
<name>A0A4Q2U2P4_9HYPH</name>
<reference evidence="3 4" key="2">
    <citation type="submission" date="2019-02" db="EMBL/GenBank/DDBJ databases">
        <title>'Lichenibacterium ramalinii' gen. nov. sp. nov., 'Lichenibacterium minor' gen. nov. sp. nov.</title>
        <authorList>
            <person name="Pankratov T."/>
        </authorList>
    </citation>
    <scope>NUCLEOTIDE SEQUENCE [LARGE SCALE GENOMIC DNA]</scope>
    <source>
        <strain evidence="3 4">RmlP026</strain>
    </source>
</reference>
<protein>
    <submittedName>
        <fullName evidence="3">Chloramphenicol phosphotransferase</fullName>
    </submittedName>
</protein>
<dbReference type="RefSeq" id="WP_129228166.1">
    <property type="nucleotide sequence ID" value="NZ_QYBB01000021.1"/>
</dbReference>
<keyword evidence="3" id="KW-0808">Transferase</keyword>
<reference evidence="3 4" key="1">
    <citation type="submission" date="2018-12" db="EMBL/GenBank/DDBJ databases">
        <authorList>
            <person name="Grouzdev D.S."/>
            <person name="Krutkina M.S."/>
        </authorList>
    </citation>
    <scope>NUCLEOTIDE SEQUENCE [LARGE SCALE GENOMIC DNA]</scope>
    <source>
        <strain evidence="3 4">RmlP026</strain>
    </source>
</reference>
<dbReference type="InterPro" id="IPR027417">
    <property type="entry name" value="P-loop_NTPase"/>
</dbReference>
<evidence type="ECO:0000256" key="2">
    <source>
        <dbReference type="PIRSR" id="PIRSR007531-2"/>
    </source>
</evidence>
<sequence length="215" mass="22786">MVDPGAARAPGWIVVLNGAPRSGKSSIAAAIQEQLDGIWINLGVDTYLRAVPAALWPAIGLRPGGERPDIEAHLPILFAALYDSVAAHSRLGLNVVVDIGHHDAHSKPLHLLRDSMRRLDGLPVPIVGVRCPLPTVLERRSRPETGREGVYERGGADRPIPAPILAWQEAVHAPGIYDLDLDTSELSPRAAAALIGTTLGEGVPHATAAERLAKA</sequence>
<comment type="caution">
    <text evidence="3">The sequence shown here is derived from an EMBL/GenBank/DDBJ whole genome shotgun (WGS) entry which is preliminary data.</text>
</comment>
<dbReference type="OrthoDB" id="9811101at2"/>
<evidence type="ECO:0000313" key="3">
    <source>
        <dbReference type="EMBL" id="RYC30789.1"/>
    </source>
</evidence>
<dbReference type="InterPro" id="IPR012853">
    <property type="entry name" value="CPT"/>
</dbReference>
<dbReference type="PIRSF" id="PIRSF007531">
    <property type="entry name" value="CPT"/>
    <property type="match status" value="1"/>
</dbReference>
<feature type="active site" evidence="1">
    <location>
        <position position="45"/>
    </location>
</feature>
<proteinExistence type="predicted"/>
<organism evidence="3 4">
    <name type="scientific">Lichenibacterium minor</name>
    <dbReference type="NCBI Taxonomy" id="2316528"/>
    <lineage>
        <taxon>Bacteria</taxon>
        <taxon>Pseudomonadati</taxon>
        <taxon>Pseudomonadota</taxon>
        <taxon>Alphaproteobacteria</taxon>
        <taxon>Hyphomicrobiales</taxon>
        <taxon>Lichenihabitantaceae</taxon>
        <taxon>Lichenibacterium</taxon>
    </lineage>
</organism>
<dbReference type="Gene3D" id="3.40.50.300">
    <property type="entry name" value="P-loop containing nucleotide triphosphate hydrolases"/>
    <property type="match status" value="1"/>
</dbReference>
<dbReference type="AlphaFoldDB" id="A0A4Q2U2P4"/>
<evidence type="ECO:0000256" key="1">
    <source>
        <dbReference type="PIRSR" id="PIRSR007531-1"/>
    </source>
</evidence>
<dbReference type="GO" id="GO:0016740">
    <property type="term" value="F:transferase activity"/>
    <property type="evidence" value="ECO:0007669"/>
    <property type="project" value="UniProtKB-KW"/>
</dbReference>
<dbReference type="EMBL" id="QYBB01000021">
    <property type="protein sequence ID" value="RYC30789.1"/>
    <property type="molecule type" value="Genomic_DNA"/>
</dbReference>
<dbReference type="Pfam" id="PF07931">
    <property type="entry name" value="CPT"/>
    <property type="match status" value="1"/>
</dbReference>
<evidence type="ECO:0000313" key="4">
    <source>
        <dbReference type="Proteomes" id="UP000290759"/>
    </source>
</evidence>